<dbReference type="CDD" id="cd00978">
    <property type="entry name" value="chitosanase_GH46"/>
    <property type="match status" value="1"/>
</dbReference>
<evidence type="ECO:0000256" key="3">
    <source>
        <dbReference type="SAM" id="Phobius"/>
    </source>
</evidence>
<evidence type="ECO:0000313" key="5">
    <source>
        <dbReference type="Proteomes" id="UP000578112"/>
    </source>
</evidence>
<comment type="function">
    <text evidence="1">Aids in the defense against invading fungal pathogens by degrading their cell wall chitosan.</text>
</comment>
<proteinExistence type="inferred from homology"/>
<comment type="caution">
    <text evidence="4">The sequence shown here is derived from an EMBL/GenBank/DDBJ whole genome shotgun (WGS) entry which is preliminary data.</text>
</comment>
<keyword evidence="5" id="KW-1185">Reference proteome</keyword>
<keyword evidence="1 4" id="KW-0378">Hydrolase</keyword>
<comment type="catalytic activity">
    <reaction evidence="1">
        <text>Endohydrolysis of beta-(1-&gt;4)-linkages between D-glucosamine residues in a partly acetylated chitosan.</text>
        <dbReference type="EC" id="3.2.1.132"/>
    </reaction>
</comment>
<name>A0A7W7HVB2_9ACTN</name>
<comment type="subcellular location">
    <subcellularLocation>
        <location evidence="1">Secreted</location>
    </subcellularLocation>
</comment>
<feature type="active site" description="Proton donor" evidence="2">
    <location>
        <position position="74"/>
    </location>
</feature>
<dbReference type="GO" id="GO:0005576">
    <property type="term" value="C:extracellular region"/>
    <property type="evidence" value="ECO:0007669"/>
    <property type="project" value="UniProtKB-SubCell"/>
</dbReference>
<dbReference type="Pfam" id="PF01374">
    <property type="entry name" value="Glyco_hydro_46"/>
    <property type="match status" value="1"/>
</dbReference>
<dbReference type="AlphaFoldDB" id="A0A7W7HVB2"/>
<keyword evidence="3" id="KW-0812">Transmembrane</keyword>
<dbReference type="GO" id="GO:0005975">
    <property type="term" value="P:carbohydrate metabolic process"/>
    <property type="evidence" value="ECO:0007669"/>
    <property type="project" value="UniProtKB-UniRule"/>
</dbReference>
<keyword evidence="1" id="KW-0964">Secreted</keyword>
<dbReference type="SUPFAM" id="SSF53955">
    <property type="entry name" value="Lysozyme-like"/>
    <property type="match status" value="1"/>
</dbReference>
<dbReference type="RefSeq" id="WP_239087801.1">
    <property type="nucleotide sequence ID" value="NZ_BOMK01000072.1"/>
</dbReference>
<evidence type="ECO:0000313" key="4">
    <source>
        <dbReference type="EMBL" id="MBB4761462.1"/>
    </source>
</evidence>
<dbReference type="PIRSF" id="PIRSF036551">
    <property type="entry name" value="Chitosanase"/>
    <property type="match status" value="1"/>
</dbReference>
<dbReference type="InterPro" id="IPR000400">
    <property type="entry name" value="Glyco_hydro_46"/>
</dbReference>
<evidence type="ECO:0000256" key="1">
    <source>
        <dbReference type="PIRNR" id="PIRNR036551"/>
    </source>
</evidence>
<dbReference type="Proteomes" id="UP000578112">
    <property type="component" value="Unassembled WGS sequence"/>
</dbReference>
<dbReference type="InterPro" id="IPR023099">
    <property type="entry name" value="Glyco_hydro_46_N"/>
</dbReference>
<keyword evidence="3" id="KW-1133">Transmembrane helix</keyword>
<protein>
    <recommendedName>
        <fullName evidence="1">Chitosanase</fullName>
        <ecNumber evidence="1">3.2.1.132</ecNumber>
    </recommendedName>
</protein>
<evidence type="ECO:0000256" key="2">
    <source>
        <dbReference type="PIRSR" id="PIRSR036551-1"/>
    </source>
</evidence>
<dbReference type="InterPro" id="IPR023346">
    <property type="entry name" value="Lysozyme-like_dom_sf"/>
</dbReference>
<sequence length="285" mass="31261">MNNHGTPRRRRTTAYLAAGLLIPGASIVYGLMPADAATQPRAGTGALVAAAPARKNLDDPAKKEVAMQIVSAAENSSLDWRAQFSYIEDIDDGRGYTAGIIGFCSGTGDMLELVEAYTRTTPSNVLARYLPALRRVNGSDSHAGLDPNYPRDWRRAAQDPAFRAAQEAERDRVYFNPSVAKGKSDGVRALGQFAYYDAAVVHGYEGMESIRSRALRRAKPPAQGGDETRWLNVFLDERVVEMKKEAAHEDVSRIETAQRVFLRNGNLDLNTPLDFAVYGDPYHIG</sequence>
<dbReference type="GO" id="GO:0016977">
    <property type="term" value="F:chitosanase activity"/>
    <property type="evidence" value="ECO:0007669"/>
    <property type="project" value="UniProtKB-UniRule"/>
</dbReference>
<dbReference type="Gene3D" id="3.30.386.10">
    <property type="entry name" value="Chitosanase, subunit A, domain 2"/>
    <property type="match status" value="1"/>
</dbReference>
<keyword evidence="3" id="KW-0472">Membrane</keyword>
<comment type="similarity">
    <text evidence="1">Belongs to the glycosyl hydrolase 46 family.</text>
</comment>
<gene>
    <name evidence="4" type="ORF">BJ971_002018</name>
</gene>
<dbReference type="EC" id="3.2.1.132" evidence="1"/>
<reference evidence="4 5" key="1">
    <citation type="submission" date="2020-08" db="EMBL/GenBank/DDBJ databases">
        <title>Sequencing the genomes of 1000 actinobacteria strains.</title>
        <authorList>
            <person name="Klenk H.-P."/>
        </authorList>
    </citation>
    <scope>NUCLEOTIDE SEQUENCE [LARGE SCALE GENOMIC DNA]</scope>
    <source>
        <strain evidence="4 5">DSM 43149</strain>
    </source>
</reference>
<dbReference type="Gene3D" id="1.20.141.10">
    <property type="entry name" value="Chitosanase, subunit A, domain 1"/>
    <property type="match status" value="1"/>
</dbReference>
<dbReference type="EMBL" id="JACHNH010000001">
    <property type="protein sequence ID" value="MBB4761462.1"/>
    <property type="molecule type" value="Genomic_DNA"/>
</dbReference>
<feature type="active site" description="Nucleophile" evidence="2">
    <location>
        <position position="92"/>
    </location>
</feature>
<accession>A0A7W7HVB2</accession>
<keyword evidence="1 4" id="KW-0326">Glycosidase</keyword>
<feature type="transmembrane region" description="Helical" evidence="3">
    <location>
        <begin position="12"/>
        <end position="32"/>
    </location>
</feature>
<organism evidence="4 5">
    <name type="scientific">Actinoplanes digitatis</name>
    <dbReference type="NCBI Taxonomy" id="1868"/>
    <lineage>
        <taxon>Bacteria</taxon>
        <taxon>Bacillati</taxon>
        <taxon>Actinomycetota</taxon>
        <taxon>Actinomycetes</taxon>
        <taxon>Micromonosporales</taxon>
        <taxon>Micromonosporaceae</taxon>
        <taxon>Actinoplanes</taxon>
    </lineage>
</organism>